<sequence>MCPLVRGVSFQKFVIVYFYIGVTFNSNYHTVSSHCHKLKHTHTQSRGFGTLSGIEFAQFY</sequence>
<reference evidence="1" key="1">
    <citation type="submission" date="2015-07" db="EMBL/GenBank/DDBJ databases">
        <title>MeaNS - Measles Nucleotide Surveillance Program.</title>
        <authorList>
            <person name="Tran T."/>
            <person name="Druce J."/>
        </authorList>
    </citation>
    <scope>NUCLEOTIDE SEQUENCE</scope>
    <source>
        <strain evidence="1">UCB-OBI-ISO-001</strain>
        <tissue evidence="1">Gonad</tissue>
    </source>
</reference>
<gene>
    <name evidence="1" type="ORF">OCBIM_22026368mg</name>
</gene>
<dbReference type="EMBL" id="KQ416188">
    <property type="protein sequence ID" value="KOF98299.1"/>
    <property type="molecule type" value="Genomic_DNA"/>
</dbReference>
<dbReference type="AlphaFoldDB" id="A0A0L8IA71"/>
<name>A0A0L8IA71_OCTBM</name>
<protein>
    <submittedName>
        <fullName evidence="1">Uncharacterized protein</fullName>
    </submittedName>
</protein>
<evidence type="ECO:0000313" key="1">
    <source>
        <dbReference type="EMBL" id="KOF98299.1"/>
    </source>
</evidence>
<organism evidence="1">
    <name type="scientific">Octopus bimaculoides</name>
    <name type="common">California two-spotted octopus</name>
    <dbReference type="NCBI Taxonomy" id="37653"/>
    <lineage>
        <taxon>Eukaryota</taxon>
        <taxon>Metazoa</taxon>
        <taxon>Spiralia</taxon>
        <taxon>Lophotrochozoa</taxon>
        <taxon>Mollusca</taxon>
        <taxon>Cephalopoda</taxon>
        <taxon>Coleoidea</taxon>
        <taxon>Octopodiformes</taxon>
        <taxon>Octopoda</taxon>
        <taxon>Incirrata</taxon>
        <taxon>Octopodidae</taxon>
        <taxon>Octopus</taxon>
    </lineage>
</organism>
<proteinExistence type="predicted"/>
<accession>A0A0L8IA71</accession>